<accession>A0AAX4KF44</accession>
<dbReference type="Proteomes" id="UP001358614">
    <property type="component" value="Chromosome 1"/>
</dbReference>
<reference evidence="1 2" key="1">
    <citation type="submission" date="2024-01" db="EMBL/GenBank/DDBJ databases">
        <title>Comparative genomics of Cryptococcus and Kwoniella reveals pathogenesis evolution and contrasting modes of karyotype evolution via chromosome fusion or intercentromeric recombination.</title>
        <authorList>
            <person name="Coelho M.A."/>
            <person name="David-Palma M."/>
            <person name="Shea T."/>
            <person name="Bowers K."/>
            <person name="McGinley-Smith S."/>
            <person name="Mohammad A.W."/>
            <person name="Gnirke A."/>
            <person name="Yurkov A.M."/>
            <person name="Nowrousian M."/>
            <person name="Sun S."/>
            <person name="Cuomo C.A."/>
            <person name="Heitman J."/>
        </authorList>
    </citation>
    <scope>NUCLEOTIDE SEQUENCE [LARGE SCALE GENOMIC DNA]</scope>
    <source>
        <strain evidence="1 2">PYCC6329</strain>
    </source>
</reference>
<name>A0AAX4KF44_9TREE</name>
<organism evidence="1 2">
    <name type="scientific">Kwoniella europaea PYCC6329</name>
    <dbReference type="NCBI Taxonomy" id="1423913"/>
    <lineage>
        <taxon>Eukaryota</taxon>
        <taxon>Fungi</taxon>
        <taxon>Dikarya</taxon>
        <taxon>Basidiomycota</taxon>
        <taxon>Agaricomycotina</taxon>
        <taxon>Tremellomycetes</taxon>
        <taxon>Tremellales</taxon>
        <taxon>Cryptococcaceae</taxon>
        <taxon>Kwoniella</taxon>
    </lineage>
</organism>
<sequence>MFVTETNDLGVEVTHHDTDLKSYKISSPANSTPAPAPPLHLRLNLDTTLLPESRVSRFFQTLPDVNAPYNVTIDANTLQAEYQYAIERDPELSNVNFTSAILNSDIKLDISSPSTRFSQGKIRGSAITSDVPFFQVVRSIKFADLVKNKGPLIRHNIFSKMKSMILHVQPSSDTQWAGESSNGFHMTPTNKKHTTPYICIYKSLENWNPIHYISQSRDETEVVNISLLDTTAHDEMDLEVVDALLGEGFGGSQVASDSRLRFDTY</sequence>
<proteinExistence type="predicted"/>
<dbReference type="AlphaFoldDB" id="A0AAX4KF44"/>
<dbReference type="EMBL" id="CP144089">
    <property type="protein sequence ID" value="WWD04180.1"/>
    <property type="molecule type" value="Genomic_DNA"/>
</dbReference>
<protein>
    <submittedName>
        <fullName evidence="1">Uncharacterized protein</fullName>
    </submittedName>
</protein>
<dbReference type="RefSeq" id="XP_066082147.1">
    <property type="nucleotide sequence ID" value="XM_066226050.1"/>
</dbReference>
<gene>
    <name evidence="1" type="ORF">V865_002247</name>
</gene>
<keyword evidence="2" id="KW-1185">Reference proteome</keyword>
<dbReference type="KEGG" id="ker:91101051"/>
<dbReference type="GeneID" id="91101051"/>
<evidence type="ECO:0000313" key="1">
    <source>
        <dbReference type="EMBL" id="WWD04180.1"/>
    </source>
</evidence>
<evidence type="ECO:0000313" key="2">
    <source>
        <dbReference type="Proteomes" id="UP001358614"/>
    </source>
</evidence>